<feature type="transmembrane region" description="Helical" evidence="1">
    <location>
        <begin position="20"/>
        <end position="38"/>
    </location>
</feature>
<comment type="caution">
    <text evidence="2">The sequence shown here is derived from an EMBL/GenBank/DDBJ whole genome shotgun (WGS) entry which is preliminary data.</text>
</comment>
<dbReference type="EMBL" id="MHVL01000038">
    <property type="protein sequence ID" value="OHA92741.1"/>
    <property type="molecule type" value="Genomic_DNA"/>
</dbReference>
<proteinExistence type="predicted"/>
<organism evidence="2 3">
    <name type="scientific">Candidatus Zambryskibacteria bacterium RIFCSPHIGHO2_02_38_10.5</name>
    <dbReference type="NCBI Taxonomy" id="1802742"/>
    <lineage>
        <taxon>Bacteria</taxon>
        <taxon>Candidatus Zambryskiibacteriota</taxon>
    </lineage>
</organism>
<evidence type="ECO:0000313" key="2">
    <source>
        <dbReference type="EMBL" id="OHA92741.1"/>
    </source>
</evidence>
<evidence type="ECO:0000313" key="3">
    <source>
        <dbReference type="Proteomes" id="UP000179264"/>
    </source>
</evidence>
<keyword evidence="1" id="KW-0812">Transmembrane</keyword>
<sequence length="66" mass="8142">MEQETFWTLFYSLPHWEFEIFLMIIFDVLIGVLIWPKIKKFTKHHKSDDERMADLEREVDKLKSKL</sequence>
<dbReference type="AlphaFoldDB" id="A0A1G2T7Z5"/>
<keyword evidence="1" id="KW-0472">Membrane</keyword>
<reference evidence="2 3" key="1">
    <citation type="journal article" date="2016" name="Nat. Commun.">
        <title>Thousands of microbial genomes shed light on interconnected biogeochemical processes in an aquifer system.</title>
        <authorList>
            <person name="Anantharaman K."/>
            <person name="Brown C.T."/>
            <person name="Hug L.A."/>
            <person name="Sharon I."/>
            <person name="Castelle C.J."/>
            <person name="Probst A.J."/>
            <person name="Thomas B.C."/>
            <person name="Singh A."/>
            <person name="Wilkins M.J."/>
            <person name="Karaoz U."/>
            <person name="Brodie E.L."/>
            <person name="Williams K.H."/>
            <person name="Hubbard S.S."/>
            <person name="Banfield J.F."/>
        </authorList>
    </citation>
    <scope>NUCLEOTIDE SEQUENCE [LARGE SCALE GENOMIC DNA]</scope>
</reference>
<dbReference type="Proteomes" id="UP000179264">
    <property type="component" value="Unassembled WGS sequence"/>
</dbReference>
<evidence type="ECO:0000256" key="1">
    <source>
        <dbReference type="SAM" id="Phobius"/>
    </source>
</evidence>
<accession>A0A1G2T7Z5</accession>
<name>A0A1G2T7Z5_9BACT</name>
<gene>
    <name evidence="2" type="ORF">A2W58_03125</name>
</gene>
<protein>
    <submittedName>
        <fullName evidence="2">Uncharacterized protein</fullName>
    </submittedName>
</protein>
<keyword evidence="1" id="KW-1133">Transmembrane helix</keyword>